<feature type="chain" id="PRO_5005327648" evidence="1">
    <location>
        <begin position="21"/>
        <end position="327"/>
    </location>
</feature>
<evidence type="ECO:0000313" key="2">
    <source>
        <dbReference type="Proteomes" id="UP000035681"/>
    </source>
</evidence>
<dbReference type="FunFam" id="3.40.50.1820:FF:000191">
    <property type="entry name" value="LIPaSe related"/>
    <property type="match status" value="1"/>
</dbReference>
<name>A0A0K0E3M6_STRER</name>
<evidence type="ECO:0000256" key="1">
    <source>
        <dbReference type="SAM" id="SignalP"/>
    </source>
</evidence>
<dbReference type="InterPro" id="IPR029058">
    <property type="entry name" value="AB_hydrolase_fold"/>
</dbReference>
<dbReference type="GO" id="GO:0016298">
    <property type="term" value="F:lipase activity"/>
    <property type="evidence" value="ECO:0007669"/>
    <property type="project" value="TreeGrafter"/>
</dbReference>
<dbReference type="PANTHER" id="PTHR32015:SF1">
    <property type="entry name" value="LIPASE"/>
    <property type="match status" value="1"/>
</dbReference>
<feature type="signal peptide" evidence="1">
    <location>
        <begin position="1"/>
        <end position="20"/>
    </location>
</feature>
<proteinExistence type="predicted"/>
<protein>
    <submittedName>
        <fullName evidence="3 4">Lipase</fullName>
    </submittedName>
</protein>
<accession>A0A0K0E3M6</accession>
<dbReference type="Gene3D" id="3.40.50.1820">
    <property type="entry name" value="alpha/beta hydrolase"/>
    <property type="match status" value="1"/>
</dbReference>
<dbReference type="WBParaSite" id="SSTP_0000409800.1">
    <property type="protein sequence ID" value="SSTP_0000409800.1"/>
    <property type="gene ID" value="SSTP_0000409800"/>
</dbReference>
<organism evidence="3">
    <name type="scientific">Strongyloides stercoralis</name>
    <name type="common">Threadworm</name>
    <dbReference type="NCBI Taxonomy" id="6248"/>
    <lineage>
        <taxon>Eukaryota</taxon>
        <taxon>Metazoa</taxon>
        <taxon>Ecdysozoa</taxon>
        <taxon>Nematoda</taxon>
        <taxon>Chromadorea</taxon>
        <taxon>Rhabditida</taxon>
        <taxon>Tylenchina</taxon>
        <taxon>Panagrolaimomorpha</taxon>
        <taxon>Strongyloidoidea</taxon>
        <taxon>Strongyloididae</taxon>
        <taxon>Strongyloides</taxon>
    </lineage>
</organism>
<dbReference type="AlphaFoldDB" id="A0A0K0E3M6"/>
<evidence type="ECO:0000313" key="4">
    <source>
        <dbReference type="WBParaSite" id="TCONS_00005742.p1"/>
    </source>
</evidence>
<dbReference type="Pfam" id="PF01674">
    <property type="entry name" value="Lipase_2"/>
    <property type="match status" value="1"/>
</dbReference>
<sequence length="327" mass="36244">MTYFFKTLLLLLILNHIALSTSVEGPFTKDFQEWLNSNGYSEYDFPKLIFGPSGSYGGKINSNETIKNTPIIFIHGNSDSALDGGTSTTTGWSKNIKYFIDKGYKSNELYAITWGDRDPLTASLKTHDCKTIIRLRKFIEAVLGYTQASKINIISHSMGVTLGRKAIKGGILMEFLGTSCDIGKSINNKIDIFIGISGANYGLCNCEGYSSTISPTCNPINGLYPGNYCGLNVAVCGVNPLPFPCSGVKYSNFLTTLNNDSTLEGTTVFSLWSHNDDLIMYFDYVWEKPTSLIPNSIKKVVYGLTHMETKENTSDIQYKMITKREID</sequence>
<dbReference type="GO" id="GO:0016042">
    <property type="term" value="P:lipid catabolic process"/>
    <property type="evidence" value="ECO:0007669"/>
    <property type="project" value="InterPro"/>
</dbReference>
<reference evidence="3" key="1">
    <citation type="submission" date="2015-08" db="UniProtKB">
        <authorList>
            <consortium name="WormBaseParasite"/>
        </authorList>
    </citation>
    <scope>IDENTIFICATION</scope>
</reference>
<dbReference type="InterPro" id="IPR002918">
    <property type="entry name" value="Lipase_EstA/Esterase_EstB"/>
</dbReference>
<dbReference type="Proteomes" id="UP000035681">
    <property type="component" value="Unplaced"/>
</dbReference>
<evidence type="ECO:0000313" key="3">
    <source>
        <dbReference type="WBParaSite" id="SSTP_0000409800.1"/>
    </source>
</evidence>
<keyword evidence="1" id="KW-0732">Signal</keyword>
<dbReference type="SUPFAM" id="SSF53474">
    <property type="entry name" value="alpha/beta-Hydrolases"/>
    <property type="match status" value="1"/>
</dbReference>
<keyword evidence="2" id="KW-1185">Reference proteome</keyword>
<dbReference type="STRING" id="6248.A0A0K0E3M6"/>
<dbReference type="PANTHER" id="PTHR32015">
    <property type="entry name" value="FASTING INDUCED LIPASE"/>
    <property type="match status" value="1"/>
</dbReference>
<dbReference type="WBParaSite" id="TCONS_00005742.p1">
    <property type="protein sequence ID" value="TCONS_00005742.p1"/>
    <property type="gene ID" value="XLOC_003990"/>
</dbReference>